<dbReference type="InterPro" id="IPR001190">
    <property type="entry name" value="SRCR"/>
</dbReference>
<organism evidence="5 6">
    <name type="scientific">Edaphochlamys debaryana</name>
    <dbReference type="NCBI Taxonomy" id="47281"/>
    <lineage>
        <taxon>Eukaryota</taxon>
        <taxon>Viridiplantae</taxon>
        <taxon>Chlorophyta</taxon>
        <taxon>core chlorophytes</taxon>
        <taxon>Chlorophyceae</taxon>
        <taxon>CS clade</taxon>
        <taxon>Chlamydomonadales</taxon>
        <taxon>Chlamydomonadales incertae sedis</taxon>
        <taxon>Edaphochlamys</taxon>
    </lineage>
</organism>
<gene>
    <name evidence="5" type="ORF">HYH03_010864</name>
</gene>
<name>A0A835XXA0_9CHLO</name>
<evidence type="ECO:0000256" key="1">
    <source>
        <dbReference type="ARBA" id="ARBA00023157"/>
    </source>
</evidence>
<feature type="region of interest" description="Disordered" evidence="2">
    <location>
        <begin position="276"/>
        <end position="296"/>
    </location>
</feature>
<dbReference type="OrthoDB" id="536461at2759"/>
<feature type="compositionally biased region" description="Gly residues" evidence="2">
    <location>
        <begin position="517"/>
        <end position="537"/>
    </location>
</feature>
<keyword evidence="1" id="KW-1015">Disulfide bond</keyword>
<dbReference type="PRINTS" id="PR00258">
    <property type="entry name" value="SPERACTRCPTR"/>
</dbReference>
<dbReference type="PANTHER" id="PTHR48071:SF18">
    <property type="entry name" value="DELETED IN MALIGNANT BRAIN TUMORS 1 PROTEIN-RELATED"/>
    <property type="match status" value="1"/>
</dbReference>
<feature type="region of interest" description="Disordered" evidence="2">
    <location>
        <begin position="16"/>
        <end position="105"/>
    </location>
</feature>
<feature type="domain" description="SRCR" evidence="4">
    <location>
        <begin position="689"/>
        <end position="824"/>
    </location>
</feature>
<keyword evidence="3" id="KW-0732">Signal</keyword>
<feature type="region of interest" description="Disordered" evidence="2">
    <location>
        <begin position="824"/>
        <end position="854"/>
    </location>
</feature>
<reference evidence="5" key="1">
    <citation type="journal article" date="2020" name="bioRxiv">
        <title>Comparative genomics of Chlamydomonas.</title>
        <authorList>
            <person name="Craig R.J."/>
            <person name="Hasan A.R."/>
            <person name="Ness R.W."/>
            <person name="Keightley P.D."/>
        </authorList>
    </citation>
    <scope>NUCLEOTIDE SEQUENCE</scope>
    <source>
        <strain evidence="5">CCAP 11/70</strain>
    </source>
</reference>
<feature type="compositionally biased region" description="Pro residues" evidence="2">
    <location>
        <begin position="85"/>
        <end position="103"/>
    </location>
</feature>
<dbReference type="EMBL" id="JAEHOE010000059">
    <property type="protein sequence ID" value="KAG2490703.1"/>
    <property type="molecule type" value="Genomic_DNA"/>
</dbReference>
<dbReference type="Proteomes" id="UP000612055">
    <property type="component" value="Unassembled WGS sequence"/>
</dbReference>
<feature type="chain" id="PRO_5032270639" description="SRCR domain-containing protein" evidence="3">
    <location>
        <begin position="21"/>
        <end position="854"/>
    </location>
</feature>
<feature type="compositionally biased region" description="Pro residues" evidence="2">
    <location>
        <begin position="829"/>
        <end position="846"/>
    </location>
</feature>
<dbReference type="Gene3D" id="3.10.250.10">
    <property type="entry name" value="SRCR-like domain"/>
    <property type="match status" value="2"/>
</dbReference>
<feature type="domain" description="SRCR" evidence="4">
    <location>
        <begin position="300"/>
        <end position="398"/>
    </location>
</feature>
<feature type="region of interest" description="Disordered" evidence="2">
    <location>
        <begin position="512"/>
        <end position="542"/>
    </location>
</feature>
<dbReference type="PANTHER" id="PTHR48071">
    <property type="entry name" value="SRCR DOMAIN-CONTAINING PROTEIN"/>
    <property type="match status" value="1"/>
</dbReference>
<sequence length="854" mass="87866">MLPLVLLTALLALASRTASAQGSGSGGSAPPESPSQPYPEQFYQPDSPGQQWDGPIPDRFFFPPPDEFDDSGALSPPAQGDWSPPDWPPITPPGEPSPPPAYPFQPWRPSWPAAPLLPPAPPAEPPVPPLPLRLVGGRDRSEGLVQVQDPGSSTWASFCVPRDQFNPRSSRTPDADVAKLICKQLGLPWFSASLISPFGLDKGTDLIKGLPAKVLAVNTGSMCLNAQLAPSVFDCGSVVVLDNTTYNCNAAGVEVMSVFGPARSNFVPTGVVCRNREPAAPPQPPPAPPLTDPRPQNYTMRIVHPRTGTELDPNGTRVSRGRLEVLLPGPGGGEPVWGTVCAGASAPNEIAQYACRTAGLPYADAHLAYPSSPAHVPNSSVPIHWLLMHDCTASARGLGCGTLLGPVEARSLLRGGGSGPGLGGGGGGGAPLDPSLRSSIRYALDACNVSSRGHRRDAYVWCLDATPLPPLPPSPPPPPPAPDLAVRNDLAVNATLALGALYYIRLGAPASTPDPGSGPGSGAGSGSSSGAGSGSGTVWGTYCPRSPPTTAAAAQAGDRSAAAALCNQLTAGKRPHGYWVYIDSLPSSGGAPYPGVPSSAERQALGVTAQDVDCTLVHVTPSTPPLWLGDPDDDPRASGIAPNISVCRAVVASPLPSPQPSSCASSGWASRLLGCLNVDYAVPPAILGLRLAGGSNSSWGRLEVLVRRSSVGGVSAAPLAWGTICDRGFRREHAKAVCRDLGLGWTRARRLPASTVPTANGSLPIAIDKISCSYNNYPLSWLGPDAPAYGRSWPSFARDCMASTSTGSVLPSCGHGTDVVIVCGGKSPKLPPPKPPSSLSPSPPSDAAPSTQAP</sequence>
<dbReference type="GO" id="GO:0016020">
    <property type="term" value="C:membrane"/>
    <property type="evidence" value="ECO:0007669"/>
    <property type="project" value="InterPro"/>
</dbReference>
<evidence type="ECO:0000259" key="4">
    <source>
        <dbReference type="PROSITE" id="PS50287"/>
    </source>
</evidence>
<evidence type="ECO:0000313" key="5">
    <source>
        <dbReference type="EMBL" id="KAG2490703.1"/>
    </source>
</evidence>
<protein>
    <recommendedName>
        <fullName evidence="4">SRCR domain-containing protein</fullName>
    </recommendedName>
</protein>
<dbReference type="SMART" id="SM00202">
    <property type="entry name" value="SR"/>
    <property type="match status" value="1"/>
</dbReference>
<evidence type="ECO:0000256" key="3">
    <source>
        <dbReference type="SAM" id="SignalP"/>
    </source>
</evidence>
<feature type="domain" description="SRCR" evidence="4">
    <location>
        <begin position="132"/>
        <end position="274"/>
    </location>
</feature>
<dbReference type="AlphaFoldDB" id="A0A835XXA0"/>
<evidence type="ECO:0000313" key="6">
    <source>
        <dbReference type="Proteomes" id="UP000612055"/>
    </source>
</evidence>
<dbReference type="Pfam" id="PF00530">
    <property type="entry name" value="SRCR"/>
    <property type="match status" value="1"/>
</dbReference>
<evidence type="ECO:0000256" key="2">
    <source>
        <dbReference type="SAM" id="MobiDB-lite"/>
    </source>
</evidence>
<dbReference type="PROSITE" id="PS50287">
    <property type="entry name" value="SRCR_2"/>
    <property type="match status" value="3"/>
</dbReference>
<keyword evidence="6" id="KW-1185">Reference proteome</keyword>
<feature type="signal peptide" evidence="3">
    <location>
        <begin position="1"/>
        <end position="20"/>
    </location>
</feature>
<feature type="compositionally biased region" description="Pro residues" evidence="2">
    <location>
        <begin position="279"/>
        <end position="292"/>
    </location>
</feature>
<comment type="caution">
    <text evidence="5">The sequence shown here is derived from an EMBL/GenBank/DDBJ whole genome shotgun (WGS) entry which is preliminary data.</text>
</comment>
<accession>A0A835XXA0</accession>
<dbReference type="SUPFAM" id="SSF56487">
    <property type="entry name" value="SRCR-like"/>
    <property type="match status" value="1"/>
</dbReference>
<proteinExistence type="predicted"/>
<dbReference type="InterPro" id="IPR036772">
    <property type="entry name" value="SRCR-like_dom_sf"/>
</dbReference>